<keyword evidence="3" id="KW-1185">Reference proteome</keyword>
<accession>A0A0M9G4Z1</accession>
<feature type="region of interest" description="Disordered" evidence="1">
    <location>
        <begin position="193"/>
        <end position="240"/>
    </location>
</feature>
<evidence type="ECO:0000313" key="3">
    <source>
        <dbReference type="Proteomes" id="UP000037923"/>
    </source>
</evidence>
<dbReference type="EMBL" id="LGTL01000005">
    <property type="protein sequence ID" value="KPA82347.1"/>
    <property type="molecule type" value="Genomic_DNA"/>
</dbReference>
<comment type="caution">
    <text evidence="2">The sequence shown here is derived from an EMBL/GenBank/DDBJ whole genome shotgun (WGS) entry which is preliminary data.</text>
</comment>
<protein>
    <submittedName>
        <fullName evidence="2">Uncharacterized protein</fullName>
    </submittedName>
</protein>
<gene>
    <name evidence="2" type="ORF">ABB37_03436</name>
</gene>
<dbReference type="OMA" id="PCTPEDT"/>
<dbReference type="OrthoDB" id="272754at2759"/>
<dbReference type="RefSeq" id="XP_015660786.1">
    <property type="nucleotide sequence ID" value="XM_015800779.1"/>
</dbReference>
<dbReference type="AlphaFoldDB" id="A0A0M9G4Z1"/>
<feature type="region of interest" description="Disordered" evidence="1">
    <location>
        <begin position="44"/>
        <end position="69"/>
    </location>
</feature>
<reference evidence="2 3" key="1">
    <citation type="submission" date="2015-07" db="EMBL/GenBank/DDBJ databases">
        <title>High-quality genome of monoxenous trypanosomatid Leptomonas pyrrhocoris.</title>
        <authorList>
            <person name="Flegontov P."/>
            <person name="Butenko A."/>
            <person name="Firsov S."/>
            <person name="Vlcek C."/>
            <person name="Logacheva M.D."/>
            <person name="Field M."/>
            <person name="Filatov D."/>
            <person name="Flegontova O."/>
            <person name="Gerasimov E."/>
            <person name="Jackson A.P."/>
            <person name="Kelly S."/>
            <person name="Opperdoes F."/>
            <person name="O'Reilly A."/>
            <person name="Votypka J."/>
            <person name="Yurchenko V."/>
            <person name="Lukes J."/>
        </authorList>
    </citation>
    <scope>NUCLEOTIDE SEQUENCE [LARGE SCALE GENOMIC DNA]</scope>
    <source>
        <strain evidence="2">H10</strain>
    </source>
</reference>
<sequence length="261" mass="27792">MSRIAPVTCPLSDCTLAVDNAENIRNSNDKALLLHKVSVSAIAPSQRRNARSSPTQVSHVVASVDATEKTPSARRERVVGGTRKVNARTVATTLASVSLEEHRPSALDVHVFAKPFTPATPRRNDPYSPCLLNSPCTPEDTFYACYGDAEAVATEATPTASLMNTPVCTRTAGQKPSTLGETTRNLLEMLSLISTPNKSPCGAKPVRPTESQSPRPSSPERAASPSQQQPVPSSSTRVVRKVVCCNVDRTSGRPVPKPKAA</sequence>
<proteinExistence type="predicted"/>
<feature type="compositionally biased region" description="Low complexity" evidence="1">
    <location>
        <begin position="210"/>
        <end position="240"/>
    </location>
</feature>
<evidence type="ECO:0000256" key="1">
    <source>
        <dbReference type="SAM" id="MobiDB-lite"/>
    </source>
</evidence>
<evidence type="ECO:0000313" key="2">
    <source>
        <dbReference type="EMBL" id="KPA82347.1"/>
    </source>
</evidence>
<organism evidence="2 3">
    <name type="scientific">Leptomonas pyrrhocoris</name>
    <name type="common">Firebug parasite</name>
    <dbReference type="NCBI Taxonomy" id="157538"/>
    <lineage>
        <taxon>Eukaryota</taxon>
        <taxon>Discoba</taxon>
        <taxon>Euglenozoa</taxon>
        <taxon>Kinetoplastea</taxon>
        <taxon>Metakinetoplastina</taxon>
        <taxon>Trypanosomatida</taxon>
        <taxon>Trypanosomatidae</taxon>
        <taxon>Leishmaniinae</taxon>
        <taxon>Leptomonas</taxon>
    </lineage>
</organism>
<dbReference type="GeneID" id="26903727"/>
<dbReference type="Proteomes" id="UP000037923">
    <property type="component" value="Unassembled WGS sequence"/>
</dbReference>
<dbReference type="VEuPathDB" id="TriTrypDB:LpyrH10_05_2960"/>
<name>A0A0M9G4Z1_LEPPY</name>